<proteinExistence type="predicted"/>
<evidence type="ECO:0000259" key="4">
    <source>
        <dbReference type="PROSITE" id="PS01124"/>
    </source>
</evidence>
<gene>
    <name evidence="5" type="ORF">H7B90_07290</name>
</gene>
<dbReference type="InterPro" id="IPR020449">
    <property type="entry name" value="Tscrpt_reg_AraC-type_HTH"/>
</dbReference>
<dbReference type="PROSITE" id="PS01124">
    <property type="entry name" value="HTH_ARAC_FAMILY_2"/>
    <property type="match status" value="1"/>
</dbReference>
<dbReference type="Gene3D" id="1.10.10.60">
    <property type="entry name" value="Homeodomain-like"/>
    <property type="match status" value="2"/>
</dbReference>
<dbReference type="GO" id="GO:0043565">
    <property type="term" value="F:sequence-specific DNA binding"/>
    <property type="evidence" value="ECO:0007669"/>
    <property type="project" value="InterPro"/>
</dbReference>
<evidence type="ECO:0000256" key="1">
    <source>
        <dbReference type="ARBA" id="ARBA00023015"/>
    </source>
</evidence>
<dbReference type="Proteomes" id="UP000553776">
    <property type="component" value="Unassembled WGS sequence"/>
</dbReference>
<dbReference type="AlphaFoldDB" id="A0A841TSC3"/>
<dbReference type="PANTHER" id="PTHR43280">
    <property type="entry name" value="ARAC-FAMILY TRANSCRIPTIONAL REGULATOR"/>
    <property type="match status" value="1"/>
</dbReference>
<dbReference type="GO" id="GO:0003700">
    <property type="term" value="F:DNA-binding transcription factor activity"/>
    <property type="evidence" value="ECO:0007669"/>
    <property type="project" value="InterPro"/>
</dbReference>
<evidence type="ECO:0000313" key="6">
    <source>
        <dbReference type="Proteomes" id="UP000553776"/>
    </source>
</evidence>
<dbReference type="SUPFAM" id="SSF51215">
    <property type="entry name" value="Regulatory protein AraC"/>
    <property type="match status" value="1"/>
</dbReference>
<dbReference type="RefSeq" id="WP_185135196.1">
    <property type="nucleotide sequence ID" value="NZ_BORM01000048.1"/>
</dbReference>
<dbReference type="InterPro" id="IPR018060">
    <property type="entry name" value="HTH_AraC"/>
</dbReference>
<dbReference type="PROSITE" id="PS00041">
    <property type="entry name" value="HTH_ARAC_FAMILY_1"/>
    <property type="match status" value="1"/>
</dbReference>
<dbReference type="EMBL" id="JACJVR010000023">
    <property type="protein sequence ID" value="MBB6691196.1"/>
    <property type="molecule type" value="Genomic_DNA"/>
</dbReference>
<dbReference type="SMART" id="SM00342">
    <property type="entry name" value="HTH_ARAC"/>
    <property type="match status" value="1"/>
</dbReference>
<protein>
    <submittedName>
        <fullName evidence="5">Helix-turn-helix transcriptional regulator</fullName>
    </submittedName>
</protein>
<feature type="domain" description="HTH araC/xylS-type" evidence="4">
    <location>
        <begin position="183"/>
        <end position="281"/>
    </location>
</feature>
<dbReference type="InterPro" id="IPR009057">
    <property type="entry name" value="Homeodomain-like_sf"/>
</dbReference>
<keyword evidence="1" id="KW-0805">Transcription regulation</keyword>
<accession>A0A841TSC3</accession>
<dbReference type="InterPro" id="IPR003313">
    <property type="entry name" value="AraC-bd"/>
</dbReference>
<dbReference type="Gene3D" id="2.60.120.280">
    <property type="entry name" value="Regulatory protein AraC"/>
    <property type="match status" value="1"/>
</dbReference>
<dbReference type="Pfam" id="PF12833">
    <property type="entry name" value="HTH_18"/>
    <property type="match status" value="1"/>
</dbReference>
<keyword evidence="3" id="KW-0804">Transcription</keyword>
<organism evidence="5 6">
    <name type="scientific">Cohnella xylanilytica</name>
    <dbReference type="NCBI Taxonomy" id="557555"/>
    <lineage>
        <taxon>Bacteria</taxon>
        <taxon>Bacillati</taxon>
        <taxon>Bacillota</taxon>
        <taxon>Bacilli</taxon>
        <taxon>Bacillales</taxon>
        <taxon>Paenibacillaceae</taxon>
        <taxon>Cohnella</taxon>
    </lineage>
</organism>
<sequence>MISLSGNAYEEWIEEGVERADLPLFVNGCGYQKLLKRDLTRRRERGRLDFQLICFVGGKGAFRFKDGDVEAHAGQIVVYRPGEPQYYDYCARDGAEAYWIHFTGYAARDYLERFGLLGSRVYTVGAVDELAGLFKAIIRELNLAQPLNGDMAAAHLLTLLALAGRRLRNANALRDSDPHAEITKILEYMHEAYNRKLVVADLAKRCNLSLFRFIHKFKAVTGAAPLQYLTGIRINEAKRMLAETPLHVKEIASIVGYDNPLYFSRVFQRAVGVPPSRYKQVLQEEPRPLRTP</sequence>
<evidence type="ECO:0000256" key="3">
    <source>
        <dbReference type="ARBA" id="ARBA00023163"/>
    </source>
</evidence>
<dbReference type="InterPro" id="IPR037923">
    <property type="entry name" value="HTH-like"/>
</dbReference>
<reference evidence="5 6" key="1">
    <citation type="submission" date="2020-08" db="EMBL/GenBank/DDBJ databases">
        <title>Cohnella phylogeny.</title>
        <authorList>
            <person name="Dunlap C."/>
        </authorList>
    </citation>
    <scope>NUCLEOTIDE SEQUENCE [LARGE SCALE GENOMIC DNA]</scope>
    <source>
        <strain evidence="5 6">DSM 25239</strain>
    </source>
</reference>
<dbReference type="InterPro" id="IPR018062">
    <property type="entry name" value="HTH_AraC-typ_CS"/>
</dbReference>
<evidence type="ECO:0000256" key="2">
    <source>
        <dbReference type="ARBA" id="ARBA00023125"/>
    </source>
</evidence>
<dbReference type="Pfam" id="PF02311">
    <property type="entry name" value="AraC_binding"/>
    <property type="match status" value="1"/>
</dbReference>
<keyword evidence="2" id="KW-0238">DNA-binding</keyword>
<keyword evidence="6" id="KW-1185">Reference proteome</keyword>
<dbReference type="PANTHER" id="PTHR43280:SF30">
    <property type="entry name" value="MMSAB OPERON REGULATORY PROTEIN"/>
    <property type="match status" value="1"/>
</dbReference>
<dbReference type="SUPFAM" id="SSF46689">
    <property type="entry name" value="Homeodomain-like"/>
    <property type="match status" value="2"/>
</dbReference>
<name>A0A841TSC3_9BACL</name>
<evidence type="ECO:0000313" key="5">
    <source>
        <dbReference type="EMBL" id="MBB6691196.1"/>
    </source>
</evidence>
<dbReference type="PRINTS" id="PR00032">
    <property type="entry name" value="HTHARAC"/>
</dbReference>
<comment type="caution">
    <text evidence="5">The sequence shown here is derived from an EMBL/GenBank/DDBJ whole genome shotgun (WGS) entry which is preliminary data.</text>
</comment>